<keyword evidence="2" id="KW-1185">Reference proteome</keyword>
<dbReference type="AlphaFoldDB" id="A0A1H7QW05"/>
<evidence type="ECO:0000313" key="2">
    <source>
        <dbReference type="Proteomes" id="UP000199421"/>
    </source>
</evidence>
<accession>A0A1H7QW05</accession>
<organism evidence="1 2">
    <name type="scientific">Olivibacter domesticus</name>
    <name type="common">Pseudosphingobacterium domesticum</name>
    <dbReference type="NCBI Taxonomy" id="407022"/>
    <lineage>
        <taxon>Bacteria</taxon>
        <taxon>Pseudomonadati</taxon>
        <taxon>Bacteroidota</taxon>
        <taxon>Sphingobacteriia</taxon>
        <taxon>Sphingobacteriales</taxon>
        <taxon>Sphingobacteriaceae</taxon>
        <taxon>Olivibacter</taxon>
    </lineage>
</organism>
<reference evidence="2" key="1">
    <citation type="submission" date="2016-10" db="EMBL/GenBank/DDBJ databases">
        <authorList>
            <person name="Varghese N."/>
            <person name="Submissions S."/>
        </authorList>
    </citation>
    <scope>NUCLEOTIDE SEQUENCE [LARGE SCALE GENOMIC DNA]</scope>
    <source>
        <strain evidence="2">DSM 18733</strain>
    </source>
</reference>
<evidence type="ECO:0000313" key="1">
    <source>
        <dbReference type="EMBL" id="SEL52156.1"/>
    </source>
</evidence>
<proteinExistence type="predicted"/>
<dbReference type="STRING" id="407022.SAMN05661044_02749"/>
<sequence length="52" mass="6241">MVAKKKENYVDMDHDYKLRCLEVSTYNRNIHIKDKEKEVLPIKKGIRLPRPS</sequence>
<protein>
    <submittedName>
        <fullName evidence="1">Uncharacterized protein</fullName>
    </submittedName>
</protein>
<dbReference type="Proteomes" id="UP000199421">
    <property type="component" value="Unassembled WGS sequence"/>
</dbReference>
<gene>
    <name evidence="1" type="ORF">SAMN05661044_02749</name>
</gene>
<dbReference type="EMBL" id="FOAF01000002">
    <property type="protein sequence ID" value="SEL52156.1"/>
    <property type="molecule type" value="Genomic_DNA"/>
</dbReference>
<name>A0A1H7QW05_OLID1</name>